<gene>
    <name evidence="1" type="ORF">HMPREF0653_01690</name>
</gene>
<accession>A0ABN0NRD5</accession>
<dbReference type="Proteomes" id="UP000016660">
    <property type="component" value="Unassembled WGS sequence"/>
</dbReference>
<evidence type="ECO:0000313" key="1">
    <source>
        <dbReference type="EMBL" id="ERJ75852.1"/>
    </source>
</evidence>
<sequence length="65" mass="7920">MHKRSCFGEQRTRIFNQISLIIIQCRLFRFSKEPILKLKIGSFDMKNNRFQKCCALHRHIKHIYP</sequence>
<keyword evidence="2" id="KW-1185">Reference proteome</keyword>
<dbReference type="EMBL" id="AWUY01000151">
    <property type="protein sequence ID" value="ERJ75852.1"/>
    <property type="molecule type" value="Genomic_DNA"/>
</dbReference>
<organism evidence="1 2">
    <name type="scientific">Prevotella disiens JCM 6334 = ATCC 29426</name>
    <dbReference type="NCBI Taxonomy" id="1235811"/>
    <lineage>
        <taxon>Bacteria</taxon>
        <taxon>Pseudomonadati</taxon>
        <taxon>Bacteroidota</taxon>
        <taxon>Bacteroidia</taxon>
        <taxon>Bacteroidales</taxon>
        <taxon>Prevotellaceae</taxon>
        <taxon>Prevotella</taxon>
    </lineage>
</organism>
<reference evidence="1 2" key="1">
    <citation type="submission" date="2013-06" db="EMBL/GenBank/DDBJ databases">
        <authorList>
            <person name="Weinstock G."/>
            <person name="Sodergren E."/>
            <person name="Lobos E.A."/>
            <person name="Fulton L."/>
            <person name="Fulton R."/>
            <person name="Courtney L."/>
            <person name="Fronick C."/>
            <person name="O'Laughlin M."/>
            <person name="Godfrey J."/>
            <person name="Wilson R.M."/>
            <person name="Miner T."/>
            <person name="Farmer C."/>
            <person name="Delehaunty K."/>
            <person name="Cordes M."/>
            <person name="Minx P."/>
            <person name="Tomlinson C."/>
            <person name="Chen J."/>
            <person name="Wollam A."/>
            <person name="Pepin K.H."/>
            <person name="Bhonagiri V."/>
            <person name="Zhang X."/>
            <person name="Warren W."/>
            <person name="Mitreva M."/>
            <person name="Mardis E.R."/>
            <person name="Wilson R.K."/>
        </authorList>
    </citation>
    <scope>NUCLEOTIDE SEQUENCE [LARGE SCALE GENOMIC DNA]</scope>
    <source>
        <strain evidence="1 2">ATCC 29426</strain>
    </source>
</reference>
<proteinExistence type="predicted"/>
<name>A0ABN0NRD5_9BACT</name>
<protein>
    <submittedName>
        <fullName evidence="1">Uncharacterized protein</fullName>
    </submittedName>
</protein>
<evidence type="ECO:0000313" key="2">
    <source>
        <dbReference type="Proteomes" id="UP000016660"/>
    </source>
</evidence>
<comment type="caution">
    <text evidence="1">The sequence shown here is derived from an EMBL/GenBank/DDBJ whole genome shotgun (WGS) entry which is preliminary data.</text>
</comment>